<keyword evidence="6" id="KW-1185">Reference proteome</keyword>
<comment type="similarity">
    <text evidence="1">Belongs to the beclin family.</text>
</comment>
<dbReference type="InterPro" id="IPR007243">
    <property type="entry name" value="Atg6/Beclin"/>
</dbReference>
<evidence type="ECO:0000313" key="5">
    <source>
        <dbReference type="EMBL" id="CAI5448302.1"/>
    </source>
</evidence>
<dbReference type="GO" id="GO:0034271">
    <property type="term" value="C:phosphatidylinositol 3-kinase complex, class III, type I"/>
    <property type="evidence" value="ECO:0007669"/>
    <property type="project" value="TreeGrafter"/>
</dbReference>
<feature type="coiled-coil region" evidence="2">
    <location>
        <begin position="80"/>
        <end position="154"/>
    </location>
</feature>
<dbReference type="GO" id="GO:0000423">
    <property type="term" value="P:mitophagy"/>
    <property type="evidence" value="ECO:0007669"/>
    <property type="project" value="TreeGrafter"/>
</dbReference>
<dbReference type="GO" id="GO:0034272">
    <property type="term" value="C:phosphatidylinositol 3-kinase complex, class III, type II"/>
    <property type="evidence" value="ECO:0007669"/>
    <property type="project" value="TreeGrafter"/>
</dbReference>
<dbReference type="Proteomes" id="UP001152747">
    <property type="component" value="Unassembled WGS sequence"/>
</dbReference>
<dbReference type="GO" id="GO:0000045">
    <property type="term" value="P:autophagosome assembly"/>
    <property type="evidence" value="ECO:0007669"/>
    <property type="project" value="TreeGrafter"/>
</dbReference>
<feature type="domain" description="Atg6/beclin coiled-coil" evidence="4">
    <location>
        <begin position="63"/>
        <end position="189"/>
    </location>
</feature>
<dbReference type="GO" id="GO:0043548">
    <property type="term" value="F:phosphatidylinositol 3-kinase binding"/>
    <property type="evidence" value="ECO:0007669"/>
    <property type="project" value="TreeGrafter"/>
</dbReference>
<accession>A0A9P1N592</accession>
<dbReference type="InterPro" id="IPR038274">
    <property type="entry name" value="Atg6/Beclin_C_sf"/>
</dbReference>
<sequence>MGEPRLFICLNCQVPLRLELAQRRPESADPEKKNENDIYDSFSGTSLNLLRLLGDAQFPSDAPICRECSDALLKEMDVKLASLEDECSSYRKYIEFLKENHPSSNVPELKTQLKNLEDEEKSLEAQLAKLLQEEEQLDNELQDKKRQTETMSKEAVDLWKTYRDNLRKVIETQDEVTSLEAEYHYADMQHRKLIETNVLDLCFHIWIEDKIGEINGFRLGYLKETPIEWVEINAGLGQIVLLIEILFERLKISHHELTPVAMGSHSYIKYRRNGTEEKYAMYGQGTPFTGTSNIDRGMKKFLELMDFLHRSLLDRDPKFKAAFKVHSDGLVDNGVKYNSVMMLNTDVRWSRSMIMLLMNLKTACMQVDSLRVA</sequence>
<dbReference type="GO" id="GO:0000407">
    <property type="term" value="C:phagophore assembly site"/>
    <property type="evidence" value="ECO:0007669"/>
    <property type="project" value="TreeGrafter"/>
</dbReference>
<gene>
    <name evidence="5" type="ORF">CAMP_LOCUS10939</name>
</gene>
<keyword evidence="2" id="KW-0175">Coiled coil</keyword>
<dbReference type="PANTHER" id="PTHR12768:SF4">
    <property type="entry name" value="BECLIN-1"/>
    <property type="match status" value="1"/>
</dbReference>
<dbReference type="PANTHER" id="PTHR12768">
    <property type="entry name" value="BECLIN 1"/>
    <property type="match status" value="1"/>
</dbReference>
<dbReference type="Gene3D" id="6.10.250.3110">
    <property type="match status" value="1"/>
</dbReference>
<proteinExistence type="inferred from homology"/>
<reference evidence="5" key="1">
    <citation type="submission" date="2022-11" db="EMBL/GenBank/DDBJ databases">
        <authorList>
            <person name="Kikuchi T."/>
        </authorList>
    </citation>
    <scope>NUCLEOTIDE SEQUENCE</scope>
    <source>
        <strain evidence="5">PS1010</strain>
    </source>
</reference>
<protein>
    <recommendedName>
        <fullName evidence="7">Autophagy-related protein 6</fullName>
    </recommendedName>
</protein>
<evidence type="ECO:0000256" key="2">
    <source>
        <dbReference type="SAM" id="Coils"/>
    </source>
</evidence>
<dbReference type="Pfam" id="PF17675">
    <property type="entry name" value="APG6_N"/>
    <property type="match status" value="1"/>
</dbReference>
<comment type="caution">
    <text evidence="5">The sequence shown here is derived from an EMBL/GenBank/DDBJ whole genome shotgun (WGS) entry which is preliminary data.</text>
</comment>
<name>A0A9P1N592_9PELO</name>
<dbReference type="EMBL" id="CANHGI010000004">
    <property type="protein sequence ID" value="CAI5448302.1"/>
    <property type="molecule type" value="Genomic_DNA"/>
</dbReference>
<dbReference type="GO" id="GO:0045324">
    <property type="term" value="P:late endosome to vacuole transport"/>
    <property type="evidence" value="ECO:0007669"/>
    <property type="project" value="TreeGrafter"/>
</dbReference>
<dbReference type="GO" id="GO:0030674">
    <property type="term" value="F:protein-macromolecule adaptor activity"/>
    <property type="evidence" value="ECO:0007669"/>
    <property type="project" value="TreeGrafter"/>
</dbReference>
<evidence type="ECO:0000313" key="6">
    <source>
        <dbReference type="Proteomes" id="UP001152747"/>
    </source>
</evidence>
<dbReference type="Gene3D" id="1.10.418.40">
    <property type="entry name" value="Autophagy protein 6/Beclin 1"/>
    <property type="match status" value="1"/>
</dbReference>
<evidence type="ECO:0000259" key="4">
    <source>
        <dbReference type="Pfam" id="PF17675"/>
    </source>
</evidence>
<dbReference type="OrthoDB" id="20368at2759"/>
<evidence type="ECO:0000259" key="3">
    <source>
        <dbReference type="Pfam" id="PF04111"/>
    </source>
</evidence>
<dbReference type="GO" id="GO:0006995">
    <property type="term" value="P:cellular response to nitrogen starvation"/>
    <property type="evidence" value="ECO:0007669"/>
    <property type="project" value="TreeGrafter"/>
</dbReference>
<evidence type="ECO:0000256" key="1">
    <source>
        <dbReference type="ARBA" id="ARBA00005965"/>
    </source>
</evidence>
<dbReference type="Pfam" id="PF04111">
    <property type="entry name" value="APG6"/>
    <property type="match status" value="1"/>
</dbReference>
<dbReference type="InterPro" id="IPR040455">
    <property type="entry name" value="Atg6_BARA"/>
</dbReference>
<dbReference type="InterPro" id="IPR041691">
    <property type="entry name" value="Atg6/beclin_CC"/>
</dbReference>
<feature type="domain" description="Atg6 BARA" evidence="3">
    <location>
        <begin position="194"/>
        <end position="367"/>
    </location>
</feature>
<organism evidence="5 6">
    <name type="scientific">Caenorhabditis angaria</name>
    <dbReference type="NCBI Taxonomy" id="860376"/>
    <lineage>
        <taxon>Eukaryota</taxon>
        <taxon>Metazoa</taxon>
        <taxon>Ecdysozoa</taxon>
        <taxon>Nematoda</taxon>
        <taxon>Chromadorea</taxon>
        <taxon>Rhabditida</taxon>
        <taxon>Rhabditina</taxon>
        <taxon>Rhabditomorpha</taxon>
        <taxon>Rhabditoidea</taxon>
        <taxon>Rhabditidae</taxon>
        <taxon>Peloderinae</taxon>
        <taxon>Caenorhabditis</taxon>
    </lineage>
</organism>
<dbReference type="AlphaFoldDB" id="A0A9P1N592"/>
<evidence type="ECO:0008006" key="7">
    <source>
        <dbReference type="Google" id="ProtNLM"/>
    </source>
</evidence>